<name>A0A1M5ZZ25_9RHOB</name>
<dbReference type="CDD" id="cd07377">
    <property type="entry name" value="WHTH_GntR"/>
    <property type="match status" value="1"/>
</dbReference>
<proteinExistence type="predicted"/>
<dbReference type="InterPro" id="IPR011711">
    <property type="entry name" value="GntR_C"/>
</dbReference>
<dbReference type="PANTHER" id="PTHR43537">
    <property type="entry name" value="TRANSCRIPTIONAL REGULATOR, GNTR FAMILY"/>
    <property type="match status" value="1"/>
</dbReference>
<dbReference type="InterPro" id="IPR036388">
    <property type="entry name" value="WH-like_DNA-bd_sf"/>
</dbReference>
<dbReference type="AlphaFoldDB" id="A0A1M5ZZ25"/>
<dbReference type="PANTHER" id="PTHR43537:SF5">
    <property type="entry name" value="UXU OPERON TRANSCRIPTIONAL REGULATOR"/>
    <property type="match status" value="1"/>
</dbReference>
<dbReference type="SUPFAM" id="SSF46785">
    <property type="entry name" value="Winged helix' DNA-binding domain"/>
    <property type="match status" value="1"/>
</dbReference>
<keyword evidence="3" id="KW-0804">Transcription</keyword>
<keyword evidence="2" id="KW-0238">DNA-binding</keyword>
<dbReference type="RefSeq" id="WP_212590694.1">
    <property type="nucleotide sequence ID" value="NZ_FQYO01000001.1"/>
</dbReference>
<sequence length="251" mass="27983">MISQIPPRAGSERITRRKLSDEVFDRLRTMIVTGELAPGDTVPSERDLMERFGVGRPAVREALQTMDTMGLITISHGERSRVNALSPALAVRQVDAVAKILLSADPATLDQLKEARKLIEVGLARIAGERRGPADVADLRALLDRQRSMLDSREQFIRADIAFHRRIAEITGNPLVVAVADAMLTWLFDYHTTLLHWSGNEDVTLSEHARIIDAIESGNPEDCARIMSVHLDRSASLYRHHEDEAATRRVP</sequence>
<dbReference type="PROSITE" id="PS50949">
    <property type="entry name" value="HTH_GNTR"/>
    <property type="match status" value="1"/>
</dbReference>
<dbReference type="SUPFAM" id="SSF48008">
    <property type="entry name" value="GntR ligand-binding domain-like"/>
    <property type="match status" value="1"/>
</dbReference>
<dbReference type="Gene3D" id="1.20.120.530">
    <property type="entry name" value="GntR ligand-binding domain-like"/>
    <property type="match status" value="1"/>
</dbReference>
<feature type="domain" description="HTH gntR-type" evidence="4">
    <location>
        <begin position="17"/>
        <end position="85"/>
    </location>
</feature>
<reference evidence="5 6" key="1">
    <citation type="submission" date="2016-11" db="EMBL/GenBank/DDBJ databases">
        <authorList>
            <person name="Jaros S."/>
            <person name="Januszkiewicz K."/>
            <person name="Wedrychowicz H."/>
        </authorList>
    </citation>
    <scope>NUCLEOTIDE SEQUENCE [LARGE SCALE GENOMIC DNA]</scope>
    <source>
        <strain evidence="5 6">DSM 100565</strain>
    </source>
</reference>
<dbReference type="InterPro" id="IPR036390">
    <property type="entry name" value="WH_DNA-bd_sf"/>
</dbReference>
<dbReference type="NCBIfam" id="NF003011">
    <property type="entry name" value="PRK03837.1"/>
    <property type="match status" value="1"/>
</dbReference>
<dbReference type="Pfam" id="PF00392">
    <property type="entry name" value="GntR"/>
    <property type="match status" value="1"/>
</dbReference>
<gene>
    <name evidence="5" type="ORF">SAMN05444417_0055</name>
</gene>
<dbReference type="GO" id="GO:0003677">
    <property type="term" value="F:DNA binding"/>
    <property type="evidence" value="ECO:0007669"/>
    <property type="project" value="UniProtKB-KW"/>
</dbReference>
<evidence type="ECO:0000313" key="6">
    <source>
        <dbReference type="Proteomes" id="UP000184292"/>
    </source>
</evidence>
<organism evidence="5 6">
    <name type="scientific">Wenxinia saemankumensis</name>
    <dbReference type="NCBI Taxonomy" id="1447782"/>
    <lineage>
        <taxon>Bacteria</taxon>
        <taxon>Pseudomonadati</taxon>
        <taxon>Pseudomonadota</taxon>
        <taxon>Alphaproteobacteria</taxon>
        <taxon>Rhodobacterales</taxon>
        <taxon>Roseobacteraceae</taxon>
        <taxon>Wenxinia</taxon>
    </lineage>
</organism>
<evidence type="ECO:0000313" key="5">
    <source>
        <dbReference type="EMBL" id="SHI29153.1"/>
    </source>
</evidence>
<dbReference type="PRINTS" id="PR00035">
    <property type="entry name" value="HTHGNTR"/>
</dbReference>
<dbReference type="EMBL" id="FQYO01000001">
    <property type="protein sequence ID" value="SHI29153.1"/>
    <property type="molecule type" value="Genomic_DNA"/>
</dbReference>
<dbReference type="InterPro" id="IPR000524">
    <property type="entry name" value="Tscrpt_reg_HTH_GntR"/>
</dbReference>
<dbReference type="Pfam" id="PF07729">
    <property type="entry name" value="FCD"/>
    <property type="match status" value="1"/>
</dbReference>
<dbReference type="Gene3D" id="1.10.10.10">
    <property type="entry name" value="Winged helix-like DNA-binding domain superfamily/Winged helix DNA-binding domain"/>
    <property type="match status" value="1"/>
</dbReference>
<evidence type="ECO:0000256" key="3">
    <source>
        <dbReference type="ARBA" id="ARBA00023163"/>
    </source>
</evidence>
<dbReference type="GO" id="GO:0003700">
    <property type="term" value="F:DNA-binding transcription factor activity"/>
    <property type="evidence" value="ECO:0007669"/>
    <property type="project" value="InterPro"/>
</dbReference>
<evidence type="ECO:0000256" key="2">
    <source>
        <dbReference type="ARBA" id="ARBA00023125"/>
    </source>
</evidence>
<evidence type="ECO:0000256" key="1">
    <source>
        <dbReference type="ARBA" id="ARBA00023015"/>
    </source>
</evidence>
<keyword evidence="1" id="KW-0805">Transcription regulation</keyword>
<dbReference type="InterPro" id="IPR008920">
    <property type="entry name" value="TF_FadR/GntR_C"/>
</dbReference>
<evidence type="ECO:0000259" key="4">
    <source>
        <dbReference type="PROSITE" id="PS50949"/>
    </source>
</evidence>
<dbReference type="SMART" id="SM00345">
    <property type="entry name" value="HTH_GNTR"/>
    <property type="match status" value="1"/>
</dbReference>
<protein>
    <submittedName>
        <fullName evidence="5">Transcriptional regulator, GntR family</fullName>
    </submittedName>
</protein>
<dbReference type="STRING" id="1447782.SAMN05444417_0055"/>
<accession>A0A1M5ZZ25</accession>
<dbReference type="Proteomes" id="UP000184292">
    <property type="component" value="Unassembled WGS sequence"/>
</dbReference>
<dbReference type="SMART" id="SM00895">
    <property type="entry name" value="FCD"/>
    <property type="match status" value="1"/>
</dbReference>
<keyword evidence="6" id="KW-1185">Reference proteome</keyword>